<feature type="region of interest" description="Disordered" evidence="2">
    <location>
        <begin position="203"/>
        <end position="222"/>
    </location>
</feature>
<feature type="compositionally biased region" description="Basic and acidic residues" evidence="2">
    <location>
        <begin position="8"/>
        <end position="19"/>
    </location>
</feature>
<evidence type="ECO:0000313" key="4">
    <source>
        <dbReference type="Proteomes" id="UP000054845"/>
    </source>
</evidence>
<proteinExistence type="predicted"/>
<evidence type="ECO:0000313" key="3">
    <source>
        <dbReference type="EMBL" id="CEH18975.1"/>
    </source>
</evidence>
<feature type="region of interest" description="Disordered" evidence="2">
    <location>
        <begin position="145"/>
        <end position="183"/>
    </location>
</feature>
<protein>
    <submittedName>
        <fullName evidence="3">Uncharacterized protein</fullName>
    </submittedName>
</protein>
<name>A0A0P1BQ01_9BASI</name>
<sequence>MGHKSKRKWDPAFADHEQDLQEAAPQLSSAMVSKLTSSNNRVRSAYYAIQRSSADKQASLEAQLEQQKLENEKLRKKLRKKLGLDGGGSNASAEISSEVGLHAGTSAAGASLGMGMEVIGEVHNASNVSTGEVQSDTSNVLEMLSSTSEPASAHHADKQRKENIDQSEVLSHASDSDVSANQWQDVKEELDELQDDVMEEIDELQDESLDGKKDVDELQDES</sequence>
<feature type="compositionally biased region" description="Polar residues" evidence="2">
    <location>
        <begin position="26"/>
        <end position="39"/>
    </location>
</feature>
<organism evidence="3 4">
    <name type="scientific">Ceraceosorus bombacis</name>
    <dbReference type="NCBI Taxonomy" id="401625"/>
    <lineage>
        <taxon>Eukaryota</taxon>
        <taxon>Fungi</taxon>
        <taxon>Dikarya</taxon>
        <taxon>Basidiomycota</taxon>
        <taxon>Ustilaginomycotina</taxon>
        <taxon>Exobasidiomycetes</taxon>
        <taxon>Ceraceosorales</taxon>
        <taxon>Ceraceosoraceae</taxon>
        <taxon>Ceraceosorus</taxon>
    </lineage>
</organism>
<evidence type="ECO:0000256" key="2">
    <source>
        <dbReference type="SAM" id="MobiDB-lite"/>
    </source>
</evidence>
<dbReference type="Proteomes" id="UP000054845">
    <property type="component" value="Unassembled WGS sequence"/>
</dbReference>
<accession>A0A0P1BQ01</accession>
<dbReference type="EMBL" id="CCYA01000276">
    <property type="protein sequence ID" value="CEH18975.1"/>
    <property type="molecule type" value="Genomic_DNA"/>
</dbReference>
<feature type="compositionally biased region" description="Basic and acidic residues" evidence="2">
    <location>
        <begin position="152"/>
        <end position="164"/>
    </location>
</feature>
<feature type="region of interest" description="Disordered" evidence="2">
    <location>
        <begin position="1"/>
        <end position="39"/>
    </location>
</feature>
<reference evidence="3 4" key="1">
    <citation type="submission" date="2014-09" db="EMBL/GenBank/DDBJ databases">
        <authorList>
            <person name="Magalhaes I.L.F."/>
            <person name="Oliveira U."/>
            <person name="Santos F.R."/>
            <person name="Vidigal T.H.D.A."/>
            <person name="Brescovit A.D."/>
            <person name="Santos A.J."/>
        </authorList>
    </citation>
    <scope>NUCLEOTIDE SEQUENCE [LARGE SCALE GENOMIC DNA]</scope>
</reference>
<keyword evidence="4" id="KW-1185">Reference proteome</keyword>
<dbReference type="AlphaFoldDB" id="A0A0P1BQ01"/>
<evidence type="ECO:0000256" key="1">
    <source>
        <dbReference type="SAM" id="Coils"/>
    </source>
</evidence>
<keyword evidence="1" id="KW-0175">Coiled coil</keyword>
<feature type="coiled-coil region" evidence="1">
    <location>
        <begin position="57"/>
        <end position="84"/>
    </location>
</feature>